<evidence type="ECO:0000313" key="1">
    <source>
        <dbReference type="EMBL" id="RKS57869.1"/>
    </source>
</evidence>
<name>A0ABX9SK54_9GAMM</name>
<sequence length="136" mass="15183">MIPVNLNNFSTLSEFPLGEQNPTGHREHIAIDKNSSVFSGLSPSVRGTSISLLYQTLTVRFIPVSTGNILPKPEHISISSVHPRIYPSSFKLLLCWLLSLTPVTELSRLLGIRSLATALQLEIYWVYKKRLLVLLA</sequence>
<evidence type="ECO:0000313" key="2">
    <source>
        <dbReference type="Proteomes" id="UP000280955"/>
    </source>
</evidence>
<accession>A0ABX9SK54</accession>
<keyword evidence="2" id="KW-1185">Reference proteome</keyword>
<protein>
    <submittedName>
        <fullName evidence="1">Uncharacterized protein</fullName>
    </submittedName>
</protein>
<dbReference type="Proteomes" id="UP000280955">
    <property type="component" value="Unassembled WGS sequence"/>
</dbReference>
<proteinExistence type="predicted"/>
<gene>
    <name evidence="1" type="ORF">BDD30_2687</name>
</gene>
<comment type="caution">
    <text evidence="1">The sequence shown here is derived from an EMBL/GenBank/DDBJ whole genome shotgun (WGS) entry which is preliminary data.</text>
</comment>
<reference evidence="1 2" key="1">
    <citation type="submission" date="2018-10" db="EMBL/GenBank/DDBJ databases">
        <title>Genomic Encyclopedia of Archaeal and Bacterial Type Strains, Phase II (KMG-II): from individual species to whole genera.</title>
        <authorList>
            <person name="Goeker M."/>
        </authorList>
    </citation>
    <scope>NUCLEOTIDE SEQUENCE [LARGE SCALE GENOMIC DNA]</scope>
    <source>
        <strain evidence="1 2">DSM 15149</strain>
    </source>
</reference>
<dbReference type="EMBL" id="RBLJ01000003">
    <property type="protein sequence ID" value="RKS57869.1"/>
    <property type="molecule type" value="Genomic_DNA"/>
</dbReference>
<organism evidence="1 2">
    <name type="scientific">Photorhabdus asymbiotica</name>
    <dbReference type="NCBI Taxonomy" id="291112"/>
    <lineage>
        <taxon>Bacteria</taxon>
        <taxon>Pseudomonadati</taxon>
        <taxon>Pseudomonadota</taxon>
        <taxon>Gammaproteobacteria</taxon>
        <taxon>Enterobacterales</taxon>
        <taxon>Morganellaceae</taxon>
        <taxon>Photorhabdus</taxon>
    </lineage>
</organism>